<organism evidence="2 3">
    <name type="scientific">Botrytis tulipae</name>
    <dbReference type="NCBI Taxonomy" id="87230"/>
    <lineage>
        <taxon>Eukaryota</taxon>
        <taxon>Fungi</taxon>
        <taxon>Dikarya</taxon>
        <taxon>Ascomycota</taxon>
        <taxon>Pezizomycotina</taxon>
        <taxon>Leotiomycetes</taxon>
        <taxon>Helotiales</taxon>
        <taxon>Sclerotiniaceae</taxon>
        <taxon>Botrytis</taxon>
    </lineage>
</organism>
<evidence type="ECO:0000256" key="1">
    <source>
        <dbReference type="SAM" id="MobiDB-lite"/>
    </source>
</evidence>
<evidence type="ECO:0000313" key="2">
    <source>
        <dbReference type="EMBL" id="TGO17851.1"/>
    </source>
</evidence>
<dbReference type="AlphaFoldDB" id="A0A4Z1F8P5"/>
<feature type="compositionally biased region" description="Polar residues" evidence="1">
    <location>
        <begin position="331"/>
        <end position="340"/>
    </location>
</feature>
<gene>
    <name evidence="2" type="ORF">BTUL_0014g00460</name>
</gene>
<feature type="compositionally biased region" description="Polar residues" evidence="1">
    <location>
        <begin position="303"/>
        <end position="318"/>
    </location>
</feature>
<accession>A0A4Z1F8P5</accession>
<feature type="region of interest" description="Disordered" evidence="1">
    <location>
        <begin position="73"/>
        <end position="92"/>
    </location>
</feature>
<reference evidence="2 3" key="1">
    <citation type="submission" date="2017-12" db="EMBL/GenBank/DDBJ databases">
        <title>Comparative genomics of Botrytis spp.</title>
        <authorList>
            <person name="Valero-Jimenez C.A."/>
            <person name="Tapia P."/>
            <person name="Veloso J."/>
            <person name="Silva-Moreno E."/>
            <person name="Staats M."/>
            <person name="Valdes J.H."/>
            <person name="Van Kan J.A.L."/>
        </authorList>
    </citation>
    <scope>NUCLEOTIDE SEQUENCE [LARGE SCALE GENOMIC DNA]</scope>
    <source>
        <strain evidence="2 3">Bt9001</strain>
    </source>
</reference>
<sequence>MGLTLVHLDSDERFYDCIKEKELVNYDKTNYESPMRMRVKKESDPKDVVRRMDEYKHKKYKNEALHVLIPGKRTANSSDSFDRGATEHTSTRITKISTTGRTVNPPVNIVLFGKQTNITYTGGGEPAAKPESGSHRREDERGHHRHHRHQGSDDSKDNRHASPNRRRDGQGRETRRDRSRDTFRGTESDDGRSENRGKGSELDLREKTHGRKMHNTEDNSDPEYSETEIPRPPEKTPSERSSFKGRRSTHSSRQGAALEDVPEIDAISLTPSQRGPSQKAPSQKAPSQKVPSQKAPTERALSDRSSLTRHSSKQSSRQGAALEDLPETDAISLTPSQKAPSQKAVAERALSERSSLTGHSSRQSFRQGAALEGLPETDAISLAPSGEAYTEGRRSSRAPSTAGQSRLSQKTDPLIPSLHKLTEENMNLLDGKASQNGRNSTSRQHSEPRSQGDYEASRARRRSERASSGLSRKIES</sequence>
<feature type="region of interest" description="Disordered" evidence="1">
    <location>
        <begin position="120"/>
        <end position="476"/>
    </location>
</feature>
<feature type="compositionally biased region" description="Basic and acidic residues" evidence="1">
    <location>
        <begin position="444"/>
        <end position="458"/>
    </location>
</feature>
<feature type="compositionally biased region" description="Polar residues" evidence="1">
    <location>
        <begin position="397"/>
        <end position="411"/>
    </location>
</feature>
<feature type="compositionally biased region" description="Polar residues" evidence="1">
    <location>
        <begin position="433"/>
        <end position="443"/>
    </location>
</feature>
<feature type="compositionally biased region" description="Basic and acidic residues" evidence="1">
    <location>
        <begin position="132"/>
        <end position="142"/>
    </location>
</feature>
<feature type="compositionally biased region" description="Polar residues" evidence="1">
    <location>
        <begin position="352"/>
        <end position="366"/>
    </location>
</feature>
<name>A0A4Z1F8P5_9HELO</name>
<dbReference type="Proteomes" id="UP000297777">
    <property type="component" value="Unassembled WGS sequence"/>
</dbReference>
<dbReference type="EMBL" id="PQXH01000014">
    <property type="protein sequence ID" value="TGO17851.1"/>
    <property type="molecule type" value="Genomic_DNA"/>
</dbReference>
<feature type="compositionally biased region" description="Polar residues" evidence="1">
    <location>
        <begin position="269"/>
        <end position="295"/>
    </location>
</feature>
<dbReference type="OrthoDB" id="3564967at2759"/>
<proteinExistence type="predicted"/>
<feature type="compositionally biased region" description="Basic and acidic residues" evidence="1">
    <location>
        <begin position="80"/>
        <end position="90"/>
    </location>
</feature>
<comment type="caution">
    <text evidence="2">The sequence shown here is derived from an EMBL/GenBank/DDBJ whole genome shotgun (WGS) entry which is preliminary data.</text>
</comment>
<keyword evidence="3" id="KW-1185">Reference proteome</keyword>
<evidence type="ECO:0000313" key="3">
    <source>
        <dbReference type="Proteomes" id="UP000297777"/>
    </source>
</evidence>
<feature type="compositionally biased region" description="Basic and acidic residues" evidence="1">
    <location>
        <begin position="150"/>
        <end position="207"/>
    </location>
</feature>
<protein>
    <submittedName>
        <fullName evidence="2">Uncharacterized protein</fullName>
    </submittedName>
</protein>
<feature type="compositionally biased region" description="Basic and acidic residues" evidence="1">
    <location>
        <begin position="228"/>
        <end position="242"/>
    </location>
</feature>